<dbReference type="OrthoDB" id="5503427at2"/>
<dbReference type="Pfam" id="PF13036">
    <property type="entry name" value="LpoB"/>
    <property type="match status" value="1"/>
</dbReference>
<evidence type="ECO:0000313" key="1">
    <source>
        <dbReference type="EMBL" id="AWV91157.1"/>
    </source>
</evidence>
<dbReference type="PROSITE" id="PS51257">
    <property type="entry name" value="PROKAR_LIPOPROTEIN"/>
    <property type="match status" value="1"/>
</dbReference>
<protein>
    <submittedName>
        <fullName evidence="1">Penicillin-binding protein activator LpoB</fullName>
    </submittedName>
</protein>
<dbReference type="KEGG" id="bsed:DN745_18225"/>
<gene>
    <name evidence="1" type="ORF">DN745_18225</name>
</gene>
<dbReference type="Gene3D" id="3.40.50.10610">
    <property type="entry name" value="ABC-type transport auxiliary lipoprotein component"/>
    <property type="match status" value="1"/>
</dbReference>
<dbReference type="InterPro" id="IPR014094">
    <property type="entry name" value="LpoB"/>
</dbReference>
<proteinExistence type="predicted"/>
<keyword evidence="2" id="KW-1185">Reference proteome</keyword>
<name>A0A2Z4FQ51_9DELT</name>
<reference evidence="1 2" key="1">
    <citation type="submission" date="2018-06" db="EMBL/GenBank/DDBJ databases">
        <title>Lujinxingia sediminis gen. nov. sp. nov., a new facultative anaerobic member of the class Deltaproteobacteria, and proposal of Lujinxingaceae fam. nov.</title>
        <authorList>
            <person name="Guo L.-Y."/>
            <person name="Li C.-M."/>
            <person name="Wang S."/>
            <person name="Du Z.-J."/>
        </authorList>
    </citation>
    <scope>NUCLEOTIDE SEQUENCE [LARGE SCALE GENOMIC DNA]</scope>
    <source>
        <strain evidence="1 2">FA350</strain>
    </source>
</reference>
<evidence type="ECO:0000313" key="2">
    <source>
        <dbReference type="Proteomes" id="UP000249799"/>
    </source>
</evidence>
<accession>A0A2Z4FQ51</accession>
<sequence>MKATTIPTRLLILATVSLLGLSIGCAKPQYVRDTEMTDIDEYTMSLRFDRKDIDRLYKENIDKMLSARLMGDWDRQAASGNAPIVAIFPMRNETTEHVGKSLDALLSKFETDLVNNSAADVVSHENQPDLIAEVKRQQSAAYNPQRLAAYGKQLGAQYFVTGKVYDVAEQVGSERRVQYFMFVQVLEVETGAIKFQNEAALTKGLMK</sequence>
<dbReference type="RefSeq" id="WP_111337168.1">
    <property type="nucleotide sequence ID" value="NZ_CP030032.1"/>
</dbReference>
<dbReference type="AlphaFoldDB" id="A0A2Z4FQ51"/>
<dbReference type="Proteomes" id="UP000249799">
    <property type="component" value="Chromosome"/>
</dbReference>
<dbReference type="EMBL" id="CP030032">
    <property type="protein sequence ID" value="AWV91157.1"/>
    <property type="molecule type" value="Genomic_DNA"/>
</dbReference>
<organism evidence="1 2">
    <name type="scientific">Bradymonas sediminis</name>
    <dbReference type="NCBI Taxonomy" id="1548548"/>
    <lineage>
        <taxon>Bacteria</taxon>
        <taxon>Deltaproteobacteria</taxon>
        <taxon>Bradymonadales</taxon>
        <taxon>Bradymonadaceae</taxon>
        <taxon>Bradymonas</taxon>
    </lineage>
</organism>